<evidence type="ECO:0000256" key="2">
    <source>
        <dbReference type="SAM" id="Phobius"/>
    </source>
</evidence>
<feature type="chain" id="PRO_5042077618" evidence="3">
    <location>
        <begin position="19"/>
        <end position="402"/>
    </location>
</feature>
<evidence type="ECO:0000256" key="1">
    <source>
        <dbReference type="ARBA" id="ARBA00023157"/>
    </source>
</evidence>
<dbReference type="Pfam" id="PF00059">
    <property type="entry name" value="Lectin_C"/>
    <property type="match status" value="2"/>
</dbReference>
<dbReference type="CDD" id="cd00037">
    <property type="entry name" value="CLECT"/>
    <property type="match status" value="2"/>
</dbReference>
<dbReference type="InterPro" id="IPR016186">
    <property type="entry name" value="C-type_lectin-like/link_sf"/>
</dbReference>
<dbReference type="InterPro" id="IPR001304">
    <property type="entry name" value="C-type_lectin-like"/>
</dbReference>
<keyword evidence="6" id="KW-1185">Reference proteome</keyword>
<dbReference type="EMBL" id="JARQWQ010000096">
    <property type="protein sequence ID" value="KAK2551552.1"/>
    <property type="molecule type" value="Genomic_DNA"/>
</dbReference>
<dbReference type="SMART" id="SM00034">
    <property type="entry name" value="CLECT"/>
    <property type="match status" value="2"/>
</dbReference>
<reference evidence="5" key="1">
    <citation type="journal article" date="2023" name="G3 (Bethesda)">
        <title>Whole genome assembly and annotation of the endangered Caribbean coral Acropora cervicornis.</title>
        <authorList>
            <person name="Selwyn J.D."/>
            <person name="Vollmer S.V."/>
        </authorList>
    </citation>
    <scope>NUCLEOTIDE SEQUENCE</scope>
    <source>
        <strain evidence="5">K2</strain>
    </source>
</reference>
<feature type="transmembrane region" description="Helical" evidence="2">
    <location>
        <begin position="361"/>
        <end position="383"/>
    </location>
</feature>
<dbReference type="InterPro" id="IPR050111">
    <property type="entry name" value="C-type_lectin/snaclec_domain"/>
</dbReference>
<feature type="domain" description="C-type lectin" evidence="4">
    <location>
        <begin position="239"/>
        <end position="352"/>
    </location>
</feature>
<dbReference type="InterPro" id="IPR016187">
    <property type="entry name" value="CTDL_fold"/>
</dbReference>
<dbReference type="Gene3D" id="3.10.100.10">
    <property type="entry name" value="Mannose-Binding Protein A, subunit A"/>
    <property type="match status" value="2"/>
</dbReference>
<keyword evidence="2" id="KW-0472">Membrane</keyword>
<feature type="domain" description="C-type lectin" evidence="4">
    <location>
        <begin position="116"/>
        <end position="229"/>
    </location>
</feature>
<dbReference type="SUPFAM" id="SSF48726">
    <property type="entry name" value="Immunoglobulin"/>
    <property type="match status" value="1"/>
</dbReference>
<organism evidence="5 6">
    <name type="scientific">Acropora cervicornis</name>
    <name type="common">Staghorn coral</name>
    <dbReference type="NCBI Taxonomy" id="6130"/>
    <lineage>
        <taxon>Eukaryota</taxon>
        <taxon>Metazoa</taxon>
        <taxon>Cnidaria</taxon>
        <taxon>Anthozoa</taxon>
        <taxon>Hexacorallia</taxon>
        <taxon>Scleractinia</taxon>
        <taxon>Astrocoeniina</taxon>
        <taxon>Acroporidae</taxon>
        <taxon>Acropora</taxon>
    </lineage>
</organism>
<keyword evidence="2" id="KW-0812">Transmembrane</keyword>
<sequence>MHLFIFIALYCSWIDIQAAKVIKINKNLIGKKRGECAKFRAEHYFPINGSHRFTWKKRHTTTIHSNDRISILNDGKELVIKHLTEADTALYSSEVETTGGREITQYWLVVRGCDINEKECYRYFSNPKSWLNAHYHCQAAFSGKLATVENEKENRFVGSLLKSGHGGWIGLNDRSSEGRYLWNYNKYNKPTFFAWDKANPDNPEPNNFNGQCNVENCVEMKYSNNKWNDVVYLSGWRCREGKCYLYVRDAVNWDWAQQSCQRRNSTLVSVSKSEENKFIGSLYVWNDIAQGKFDQKPSYLNWDLGEPNDRHYDPFKAPHGCKGEDCVQIKSWNDVISWFDLDCNIELPYICEKSRDINISFAAWIAISMGAGLILSMFGGRAYMEYKTRGERKEVKQMLEES</sequence>
<evidence type="ECO:0000313" key="5">
    <source>
        <dbReference type="EMBL" id="KAK2551552.1"/>
    </source>
</evidence>
<feature type="signal peptide" evidence="3">
    <location>
        <begin position="1"/>
        <end position="18"/>
    </location>
</feature>
<proteinExistence type="predicted"/>
<dbReference type="InterPro" id="IPR013783">
    <property type="entry name" value="Ig-like_fold"/>
</dbReference>
<dbReference type="AlphaFoldDB" id="A0AAD9UVU0"/>
<dbReference type="SUPFAM" id="SSF56436">
    <property type="entry name" value="C-type lectin-like"/>
    <property type="match status" value="2"/>
</dbReference>
<comment type="caution">
    <text evidence="5">The sequence shown here is derived from an EMBL/GenBank/DDBJ whole genome shotgun (WGS) entry which is preliminary data.</text>
</comment>
<dbReference type="PROSITE" id="PS00615">
    <property type="entry name" value="C_TYPE_LECTIN_1"/>
    <property type="match status" value="1"/>
</dbReference>
<evidence type="ECO:0000259" key="4">
    <source>
        <dbReference type="PROSITE" id="PS50041"/>
    </source>
</evidence>
<dbReference type="InterPro" id="IPR036179">
    <property type="entry name" value="Ig-like_dom_sf"/>
</dbReference>
<keyword evidence="3" id="KW-0732">Signal</keyword>
<name>A0AAD9UVU0_ACRCE</name>
<keyword evidence="2" id="KW-1133">Transmembrane helix</keyword>
<accession>A0AAD9UVU0</accession>
<gene>
    <name evidence="5" type="ORF">P5673_027523</name>
</gene>
<dbReference type="Gene3D" id="2.60.40.10">
    <property type="entry name" value="Immunoglobulins"/>
    <property type="match status" value="1"/>
</dbReference>
<dbReference type="PROSITE" id="PS50041">
    <property type="entry name" value="C_TYPE_LECTIN_2"/>
    <property type="match status" value="2"/>
</dbReference>
<keyword evidence="1" id="KW-1015">Disulfide bond</keyword>
<dbReference type="Proteomes" id="UP001249851">
    <property type="component" value="Unassembled WGS sequence"/>
</dbReference>
<evidence type="ECO:0000313" key="6">
    <source>
        <dbReference type="Proteomes" id="UP001249851"/>
    </source>
</evidence>
<protein>
    <submittedName>
        <fullName evidence="5">Neurocan core protein</fullName>
    </submittedName>
</protein>
<evidence type="ECO:0000256" key="3">
    <source>
        <dbReference type="SAM" id="SignalP"/>
    </source>
</evidence>
<reference evidence="5" key="2">
    <citation type="journal article" date="2023" name="Science">
        <title>Genomic signatures of disease resistance in endangered staghorn corals.</title>
        <authorList>
            <person name="Vollmer S.V."/>
            <person name="Selwyn J.D."/>
            <person name="Despard B.A."/>
            <person name="Roesel C.L."/>
        </authorList>
    </citation>
    <scope>NUCLEOTIDE SEQUENCE</scope>
    <source>
        <strain evidence="5">K2</strain>
    </source>
</reference>
<dbReference type="PANTHER" id="PTHR22803">
    <property type="entry name" value="MANNOSE, PHOSPHOLIPASE, LECTIN RECEPTOR RELATED"/>
    <property type="match status" value="1"/>
</dbReference>
<dbReference type="InterPro" id="IPR018378">
    <property type="entry name" value="C-type_lectin_CS"/>
</dbReference>